<proteinExistence type="predicted"/>
<dbReference type="PROSITE" id="PS51257">
    <property type="entry name" value="PROKAR_LIPOPROTEIN"/>
    <property type="match status" value="1"/>
</dbReference>
<dbReference type="SUPFAM" id="SSF101898">
    <property type="entry name" value="NHL repeat"/>
    <property type="match status" value="1"/>
</dbReference>
<dbReference type="EMBL" id="SNRY01000545">
    <property type="protein sequence ID" value="KAA6339331.1"/>
    <property type="molecule type" value="Genomic_DNA"/>
</dbReference>
<keyword evidence="1" id="KW-0677">Repeat</keyword>
<dbReference type="Gene3D" id="2.60.40.10">
    <property type="entry name" value="Immunoglobulins"/>
    <property type="match status" value="1"/>
</dbReference>
<comment type="caution">
    <text evidence="3">The sequence shown here is derived from an EMBL/GenBank/DDBJ whole genome shotgun (WGS) entry which is preliminary data.</text>
</comment>
<name>A0A5J4S282_9ZZZZ</name>
<dbReference type="InterPro" id="IPR013783">
    <property type="entry name" value="Ig-like_fold"/>
</dbReference>
<sequence length="441" mass="48926">MIKRVVVNRKLCLAALCCLSIFGMLSSCDKDKKETSVYDPSREVKVTSFYPDSGRIAEKVMFVGENFGTEPDSISVWFNNKQGRVIGSNGTYMYVIVPRTPGDTCTVKVQIGSQILTLEQKFRYKVSVSVSTICGNGTFTFREGDLSYAQMRPRYVTVDDEDNIFVIQRSDGLDGLIRVNETENVVQLLGQGMNAPNALTVDKVTGMITVPADSPPEIFFNADPREGWAVRTRNLSLDFAITGGNSGDGRYKHSMAFCEADGKVYVRYRSGDIARIDPETYLAERIYTTVFGDSYGLAFHPLHPTWLYMAMGSECGANAHSICFIDVSDPEHTFRQLSASNMSGGFRDGKLENAQFRYPCQIYFDPEGNLYIADRDNHCIRRLTVDNVVETVVGMPGTSGFKDGNSDEALFKAPWGVGVGKDGTVYVADYDNGRLRKLAIE</sequence>
<dbReference type="InterPro" id="IPR014756">
    <property type="entry name" value="Ig_E-set"/>
</dbReference>
<evidence type="ECO:0000313" key="3">
    <source>
        <dbReference type="EMBL" id="KAA6339331.1"/>
    </source>
</evidence>
<dbReference type="PANTHER" id="PTHR13833">
    <property type="match status" value="1"/>
</dbReference>
<dbReference type="Pfam" id="PF01436">
    <property type="entry name" value="NHL"/>
    <property type="match status" value="2"/>
</dbReference>
<gene>
    <name evidence="3" type="ORF">EZS27_012738</name>
</gene>
<evidence type="ECO:0000259" key="2">
    <source>
        <dbReference type="Pfam" id="PF01833"/>
    </source>
</evidence>
<dbReference type="Pfam" id="PF01833">
    <property type="entry name" value="TIG"/>
    <property type="match status" value="1"/>
</dbReference>
<dbReference type="AlphaFoldDB" id="A0A5J4S282"/>
<dbReference type="PANTHER" id="PTHR13833:SF71">
    <property type="entry name" value="NHL DOMAIN-CONTAINING PROTEIN"/>
    <property type="match status" value="1"/>
</dbReference>
<protein>
    <recommendedName>
        <fullName evidence="2">IPT/TIG domain-containing protein</fullName>
    </recommendedName>
</protein>
<accession>A0A5J4S282</accession>
<evidence type="ECO:0000256" key="1">
    <source>
        <dbReference type="ARBA" id="ARBA00022737"/>
    </source>
</evidence>
<feature type="domain" description="IPT/TIG" evidence="2">
    <location>
        <begin position="46"/>
        <end position="124"/>
    </location>
</feature>
<dbReference type="SUPFAM" id="SSF81296">
    <property type="entry name" value="E set domains"/>
    <property type="match status" value="1"/>
</dbReference>
<dbReference type="InterPro" id="IPR011042">
    <property type="entry name" value="6-blade_b-propeller_TolB-like"/>
</dbReference>
<dbReference type="InterPro" id="IPR002909">
    <property type="entry name" value="IPT_dom"/>
</dbReference>
<dbReference type="InterPro" id="IPR001258">
    <property type="entry name" value="NHL_repeat"/>
</dbReference>
<dbReference type="Gene3D" id="2.120.10.30">
    <property type="entry name" value="TolB, C-terminal domain"/>
    <property type="match status" value="1"/>
</dbReference>
<reference evidence="3" key="1">
    <citation type="submission" date="2019-03" db="EMBL/GenBank/DDBJ databases">
        <title>Single cell metagenomics reveals metabolic interactions within the superorganism composed of flagellate Streblomastix strix and complex community of Bacteroidetes bacteria on its surface.</title>
        <authorList>
            <person name="Treitli S.C."/>
            <person name="Kolisko M."/>
            <person name="Husnik F."/>
            <person name="Keeling P."/>
            <person name="Hampl V."/>
        </authorList>
    </citation>
    <scope>NUCLEOTIDE SEQUENCE</scope>
    <source>
        <strain evidence="3">STM</strain>
    </source>
</reference>
<organism evidence="3">
    <name type="scientific">termite gut metagenome</name>
    <dbReference type="NCBI Taxonomy" id="433724"/>
    <lineage>
        <taxon>unclassified sequences</taxon>
        <taxon>metagenomes</taxon>
        <taxon>organismal metagenomes</taxon>
    </lineage>
</organism>